<proteinExistence type="predicted"/>
<evidence type="ECO:0000313" key="1">
    <source>
        <dbReference type="EMBL" id="SVC45350.1"/>
    </source>
</evidence>
<accession>A0A382M9L6</accession>
<reference evidence="1" key="1">
    <citation type="submission" date="2018-05" db="EMBL/GenBank/DDBJ databases">
        <authorList>
            <person name="Lanie J.A."/>
            <person name="Ng W.-L."/>
            <person name="Kazmierczak K.M."/>
            <person name="Andrzejewski T.M."/>
            <person name="Davidsen T.M."/>
            <person name="Wayne K.J."/>
            <person name="Tettelin H."/>
            <person name="Glass J.I."/>
            <person name="Rusch D."/>
            <person name="Podicherti R."/>
            <person name="Tsui H.-C.T."/>
            <person name="Winkler M.E."/>
        </authorList>
    </citation>
    <scope>NUCLEOTIDE SEQUENCE</scope>
</reference>
<organism evidence="1">
    <name type="scientific">marine metagenome</name>
    <dbReference type="NCBI Taxonomy" id="408172"/>
    <lineage>
        <taxon>unclassified sequences</taxon>
        <taxon>metagenomes</taxon>
        <taxon>ecological metagenomes</taxon>
    </lineage>
</organism>
<sequence length="24" mass="2800">MFVALLQGFNAAVDDDFKLRIIRF</sequence>
<gene>
    <name evidence="1" type="ORF">METZ01_LOCUS298204</name>
</gene>
<dbReference type="AlphaFoldDB" id="A0A382M9L6"/>
<name>A0A382M9L6_9ZZZZ</name>
<dbReference type="EMBL" id="UINC01092069">
    <property type="protein sequence ID" value="SVC45350.1"/>
    <property type="molecule type" value="Genomic_DNA"/>
</dbReference>
<protein>
    <submittedName>
        <fullName evidence="1">Uncharacterized protein</fullName>
    </submittedName>
</protein>